<evidence type="ECO:0000313" key="2">
    <source>
        <dbReference type="Proteomes" id="UP000196355"/>
    </source>
</evidence>
<dbReference type="EMBL" id="MVAG01000206">
    <property type="protein sequence ID" value="OVE53237.1"/>
    <property type="molecule type" value="Genomic_DNA"/>
</dbReference>
<organism evidence="1 2">
    <name type="scientific">Chryseobacterium mucoviscidosis</name>
    <dbReference type="NCBI Taxonomy" id="1945581"/>
    <lineage>
        <taxon>Bacteria</taxon>
        <taxon>Pseudomonadati</taxon>
        <taxon>Bacteroidota</taxon>
        <taxon>Flavobacteriia</taxon>
        <taxon>Flavobacteriales</taxon>
        <taxon>Weeksellaceae</taxon>
        <taxon>Chryseobacterium group</taxon>
        <taxon>Chryseobacterium</taxon>
    </lineage>
</organism>
<name>A0A202BNV5_9FLAO</name>
<feature type="non-terminal residue" evidence="1">
    <location>
        <position position="1"/>
    </location>
</feature>
<sequence>FVWMGLWVFYYKKTHKHHKVNEHELTYINQDKEDAAVEENTVTTEERKLTFKEFLSYKRTWAFAF</sequence>
<gene>
    <name evidence="1" type="ORF">B0E34_20625</name>
</gene>
<comment type="caution">
    <text evidence="1">The sequence shown here is derived from an EMBL/GenBank/DDBJ whole genome shotgun (WGS) entry which is preliminary data.</text>
</comment>
<reference evidence="2" key="1">
    <citation type="submission" date="2017-02" db="EMBL/GenBank/DDBJ databases">
        <authorList>
            <person name="Tetz G."/>
            <person name="Tetz V."/>
        </authorList>
    </citation>
    <scope>NUCLEOTIDE SEQUENCE [LARGE SCALE GENOMIC DNA]</scope>
    <source>
        <strain evidence="2">VT16-26</strain>
    </source>
</reference>
<dbReference type="AlphaFoldDB" id="A0A202BNV5"/>
<accession>A0A202BNV5</accession>
<keyword evidence="2" id="KW-1185">Reference proteome</keyword>
<proteinExistence type="predicted"/>
<dbReference type="Proteomes" id="UP000196355">
    <property type="component" value="Unassembled WGS sequence"/>
</dbReference>
<evidence type="ECO:0000313" key="1">
    <source>
        <dbReference type="EMBL" id="OVE53237.1"/>
    </source>
</evidence>
<protein>
    <submittedName>
        <fullName evidence="1">Uncharacterized protein</fullName>
    </submittedName>
</protein>